<evidence type="ECO:0000256" key="2">
    <source>
        <dbReference type="ARBA" id="ARBA00023125"/>
    </source>
</evidence>
<evidence type="ECO:0000313" key="5">
    <source>
        <dbReference type="EMBL" id="WUM21746.1"/>
    </source>
</evidence>
<keyword evidence="3" id="KW-0804">Transcription</keyword>
<dbReference type="SMART" id="SM00344">
    <property type="entry name" value="HTH_ASNC"/>
    <property type="match status" value="2"/>
</dbReference>
<dbReference type="GO" id="GO:0005829">
    <property type="term" value="C:cytosol"/>
    <property type="evidence" value="ECO:0007669"/>
    <property type="project" value="TreeGrafter"/>
</dbReference>
<dbReference type="PROSITE" id="PS50956">
    <property type="entry name" value="HTH_ASNC_2"/>
    <property type="match status" value="2"/>
</dbReference>
<gene>
    <name evidence="5" type="ORF">OG579_08230</name>
</gene>
<dbReference type="Pfam" id="PF01037">
    <property type="entry name" value="AsnC_trans_reg"/>
    <property type="match status" value="1"/>
</dbReference>
<keyword evidence="2" id="KW-0238">DNA-binding</keyword>
<evidence type="ECO:0000313" key="6">
    <source>
        <dbReference type="Proteomes" id="UP001432128"/>
    </source>
</evidence>
<dbReference type="PRINTS" id="PR00033">
    <property type="entry name" value="HTHASNC"/>
</dbReference>
<accession>A0AAU4K6P7</accession>
<dbReference type="PANTHER" id="PTHR30154">
    <property type="entry name" value="LEUCINE-RESPONSIVE REGULATORY PROTEIN"/>
    <property type="match status" value="1"/>
</dbReference>
<evidence type="ECO:0000256" key="1">
    <source>
        <dbReference type="ARBA" id="ARBA00023015"/>
    </source>
</evidence>
<protein>
    <submittedName>
        <fullName evidence="5">Lrp/AsnC family transcriptional regulator</fullName>
    </submittedName>
</protein>
<dbReference type="InterPro" id="IPR036388">
    <property type="entry name" value="WH-like_DNA-bd_sf"/>
</dbReference>
<proteinExistence type="predicted"/>
<keyword evidence="6" id="KW-1185">Reference proteome</keyword>
<feature type="domain" description="HTH asnC-type" evidence="4">
    <location>
        <begin position="2"/>
        <end position="62"/>
    </location>
</feature>
<dbReference type="PANTHER" id="PTHR30154:SF34">
    <property type="entry name" value="TRANSCRIPTIONAL REGULATOR AZLB"/>
    <property type="match status" value="1"/>
</dbReference>
<feature type="domain" description="HTH asnC-type" evidence="4">
    <location>
        <begin position="184"/>
        <end position="244"/>
    </location>
</feature>
<name>A0AAU4K6P7_9NOCA</name>
<evidence type="ECO:0000256" key="3">
    <source>
        <dbReference type="ARBA" id="ARBA00023163"/>
    </source>
</evidence>
<dbReference type="InterPro" id="IPR019887">
    <property type="entry name" value="Tscrpt_reg_AsnC/Lrp_C"/>
</dbReference>
<dbReference type="SUPFAM" id="SSF46785">
    <property type="entry name" value="Winged helix' DNA-binding domain"/>
    <property type="match status" value="2"/>
</dbReference>
<dbReference type="InterPro" id="IPR011008">
    <property type="entry name" value="Dimeric_a/b-barrel"/>
</dbReference>
<dbReference type="GO" id="GO:0043200">
    <property type="term" value="P:response to amino acid"/>
    <property type="evidence" value="ECO:0007669"/>
    <property type="project" value="TreeGrafter"/>
</dbReference>
<dbReference type="AlphaFoldDB" id="A0AAU4K6P7"/>
<dbReference type="Gene3D" id="1.10.10.10">
    <property type="entry name" value="Winged helix-like DNA-binding domain superfamily/Winged helix DNA-binding domain"/>
    <property type="match status" value="2"/>
</dbReference>
<dbReference type="SUPFAM" id="SSF54909">
    <property type="entry name" value="Dimeric alpha+beta barrel"/>
    <property type="match status" value="1"/>
</dbReference>
<dbReference type="EMBL" id="CP108021">
    <property type="protein sequence ID" value="WUM21746.1"/>
    <property type="molecule type" value="Genomic_DNA"/>
</dbReference>
<keyword evidence="1" id="KW-0805">Transcription regulation</keyword>
<reference evidence="5 6" key="1">
    <citation type="submission" date="2022-10" db="EMBL/GenBank/DDBJ databases">
        <title>The complete genomes of actinobacterial strains from the NBC collection.</title>
        <authorList>
            <person name="Joergensen T.S."/>
            <person name="Alvarez Arevalo M."/>
            <person name="Sterndorff E.B."/>
            <person name="Faurdal D."/>
            <person name="Vuksanovic O."/>
            <person name="Mourched A.-S."/>
            <person name="Charusanti P."/>
            <person name="Shaw S."/>
            <person name="Blin K."/>
            <person name="Weber T."/>
        </authorList>
    </citation>
    <scope>NUCLEOTIDE SEQUENCE [LARGE SCALE GENOMIC DNA]</scope>
    <source>
        <strain evidence="5 6">NBC_00319</strain>
    </source>
</reference>
<dbReference type="GO" id="GO:0043565">
    <property type="term" value="F:sequence-specific DNA binding"/>
    <property type="evidence" value="ECO:0007669"/>
    <property type="project" value="InterPro"/>
</dbReference>
<dbReference type="KEGG" id="whr:OG579_08230"/>
<dbReference type="RefSeq" id="WP_328858733.1">
    <property type="nucleotide sequence ID" value="NZ_CP108021.1"/>
</dbReference>
<dbReference type="InterPro" id="IPR036390">
    <property type="entry name" value="WH_DNA-bd_sf"/>
</dbReference>
<dbReference type="Gene3D" id="3.30.70.920">
    <property type="match status" value="1"/>
</dbReference>
<organism evidence="5 6">
    <name type="scientific">Williamsia herbipolensis</name>
    <dbReference type="NCBI Taxonomy" id="1603258"/>
    <lineage>
        <taxon>Bacteria</taxon>
        <taxon>Bacillati</taxon>
        <taxon>Actinomycetota</taxon>
        <taxon>Actinomycetes</taxon>
        <taxon>Mycobacteriales</taxon>
        <taxon>Nocardiaceae</taxon>
        <taxon>Williamsia</taxon>
    </lineage>
</organism>
<dbReference type="Proteomes" id="UP001432128">
    <property type="component" value="Chromosome"/>
</dbReference>
<sequence>MIDVFDRMIIHCLSRDIRMPFAQIGSVIGLSEQTVARRYQMLVGGGVIQCTALVDPVLLGGTQALLRITPLPGRGGTLAAALAQHPDMSWVSLASSEVICVHRSENTADQERMLIDRLPKTSLVQSFSAHLVISRYPITTELFGASGLFSAEQLARLDDVADRDFAMADNSERDRDRVGDPPVLTATDREIIAILARDARMPFTRIASRVSLTPTRVASRIKELVADGALYLDVDLANTALGSPMAVIVFGRVPSRLLPSTGAAIGAIDEVTFVCATTGASNLMASIQARDTLHLHTIITEKFGAIPGTDDLEFVPILQQIKQARAVVDDARTLISLR</sequence>
<dbReference type="InterPro" id="IPR000485">
    <property type="entry name" value="AsnC-type_HTH_dom"/>
</dbReference>
<evidence type="ECO:0000259" key="4">
    <source>
        <dbReference type="PROSITE" id="PS50956"/>
    </source>
</evidence>
<dbReference type="InterPro" id="IPR019888">
    <property type="entry name" value="Tscrpt_reg_AsnC-like"/>
</dbReference>
<dbReference type="Pfam" id="PF13404">
    <property type="entry name" value="HTH_AsnC-type"/>
    <property type="match status" value="2"/>
</dbReference>